<sequence>MTALLPPGIDPQCGSSPAARVCPLDPDPAITHLFDTAWPRIPELWGGMTSIIAIKRRTA</sequence>
<protein>
    <submittedName>
        <fullName evidence="1">Uncharacterized protein</fullName>
    </submittedName>
</protein>
<comment type="caution">
    <text evidence="1">The sequence shown here is derived from an EMBL/GenBank/DDBJ whole genome shotgun (WGS) entry which is preliminary data.</text>
</comment>
<dbReference type="EMBL" id="PYGA01000001">
    <property type="protein sequence ID" value="PSL00851.1"/>
    <property type="molecule type" value="Genomic_DNA"/>
</dbReference>
<gene>
    <name evidence="1" type="ORF">CLV63_101330</name>
</gene>
<dbReference type="Proteomes" id="UP000240542">
    <property type="component" value="Unassembled WGS sequence"/>
</dbReference>
<proteinExistence type="predicted"/>
<accession>A0A2P8DUF9</accession>
<reference evidence="1 2" key="1">
    <citation type="submission" date="2018-03" db="EMBL/GenBank/DDBJ databases">
        <title>Genomic Encyclopedia of Archaeal and Bacterial Type Strains, Phase II (KMG-II): from individual species to whole genera.</title>
        <authorList>
            <person name="Goeker M."/>
        </authorList>
    </citation>
    <scope>NUCLEOTIDE SEQUENCE [LARGE SCALE GENOMIC DNA]</scope>
    <source>
        <strain evidence="1 2">DSM 45312</strain>
    </source>
</reference>
<dbReference type="RefSeq" id="WP_146165499.1">
    <property type="nucleotide sequence ID" value="NZ_PYGA01000001.1"/>
</dbReference>
<evidence type="ECO:0000313" key="1">
    <source>
        <dbReference type="EMBL" id="PSL00851.1"/>
    </source>
</evidence>
<name>A0A2P8DUF9_9ACTN</name>
<keyword evidence="2" id="KW-1185">Reference proteome</keyword>
<organism evidence="1 2">
    <name type="scientific">Murinocardiopsis flavida</name>
    <dbReference type="NCBI Taxonomy" id="645275"/>
    <lineage>
        <taxon>Bacteria</taxon>
        <taxon>Bacillati</taxon>
        <taxon>Actinomycetota</taxon>
        <taxon>Actinomycetes</taxon>
        <taxon>Streptosporangiales</taxon>
        <taxon>Nocardiopsidaceae</taxon>
        <taxon>Murinocardiopsis</taxon>
    </lineage>
</organism>
<dbReference type="AlphaFoldDB" id="A0A2P8DUF9"/>
<evidence type="ECO:0000313" key="2">
    <source>
        <dbReference type="Proteomes" id="UP000240542"/>
    </source>
</evidence>